<dbReference type="GO" id="GO:0019450">
    <property type="term" value="P:L-cysteine catabolic process to pyruvate"/>
    <property type="evidence" value="ECO:0007669"/>
    <property type="project" value="TreeGrafter"/>
</dbReference>
<dbReference type="NCBIfam" id="TIGR01324">
    <property type="entry name" value="cysta_beta_ly_B"/>
    <property type="match status" value="1"/>
</dbReference>
<comment type="catalytic activity">
    <reaction evidence="7">
        <text>an S-substituted L-cysteine + H2O = a thiol + pyruvate + NH4(+)</text>
        <dbReference type="Rhea" id="RHEA:18121"/>
        <dbReference type="ChEBI" id="CHEBI:15361"/>
        <dbReference type="ChEBI" id="CHEBI:15377"/>
        <dbReference type="ChEBI" id="CHEBI:28938"/>
        <dbReference type="ChEBI" id="CHEBI:29256"/>
        <dbReference type="ChEBI" id="CHEBI:58717"/>
        <dbReference type="EC" id="4.4.1.13"/>
    </reaction>
</comment>
<comment type="similarity">
    <text evidence="2 9">Belongs to the trans-sulfuration enzymes family.</text>
</comment>
<dbReference type="CDD" id="cd00614">
    <property type="entry name" value="CGS_like"/>
    <property type="match status" value="1"/>
</dbReference>
<comment type="cofactor">
    <cofactor evidence="1 9">
        <name>pyridoxal 5'-phosphate</name>
        <dbReference type="ChEBI" id="CHEBI:597326"/>
    </cofactor>
</comment>
<dbReference type="GO" id="GO:0030170">
    <property type="term" value="F:pyridoxal phosphate binding"/>
    <property type="evidence" value="ECO:0007669"/>
    <property type="project" value="InterPro"/>
</dbReference>
<evidence type="ECO:0000313" key="11">
    <source>
        <dbReference type="Proteomes" id="UP001061958"/>
    </source>
</evidence>
<evidence type="ECO:0000256" key="1">
    <source>
        <dbReference type="ARBA" id="ARBA00001933"/>
    </source>
</evidence>
<dbReference type="InterPro" id="IPR054542">
    <property type="entry name" value="Cys_met_metab_PP"/>
</dbReference>
<evidence type="ECO:0000313" key="10">
    <source>
        <dbReference type="EMBL" id="GJQ12010.1"/>
    </source>
</evidence>
<dbReference type="InterPro" id="IPR015424">
    <property type="entry name" value="PyrdxlP-dep_Trfase"/>
</dbReference>
<dbReference type="InterPro" id="IPR015421">
    <property type="entry name" value="PyrdxlP-dep_Trfase_major"/>
</dbReference>
<keyword evidence="3 8" id="KW-0663">Pyridoxal phosphate</keyword>
<accession>A0A9C7UQV9</accession>
<dbReference type="FunFam" id="3.40.640.10:FF:000046">
    <property type="entry name" value="Cystathionine gamma-lyase"/>
    <property type="match status" value="1"/>
</dbReference>
<dbReference type="PANTHER" id="PTHR43500">
    <property type="entry name" value="CYSTATHIONINE BETA-LYASE-RELATED"/>
    <property type="match status" value="1"/>
</dbReference>
<comment type="pathway">
    <text evidence="5">Amino-acid biosynthesis; L-methionine biosynthesis via de novo pathway; L-homocysteine from L-cystathionine: step 1/1.</text>
</comment>
<evidence type="ECO:0000256" key="5">
    <source>
        <dbReference type="ARBA" id="ARBA00046315"/>
    </source>
</evidence>
<dbReference type="InterPro" id="IPR000277">
    <property type="entry name" value="Cys/Met-Metab_PyrdxlP-dep_enz"/>
</dbReference>
<evidence type="ECO:0000256" key="7">
    <source>
        <dbReference type="ARBA" id="ARBA00047625"/>
    </source>
</evidence>
<reference evidence="10" key="1">
    <citation type="journal article" date="2022" name="Proc. Natl. Acad. Sci. U.S.A.">
        <title>Life cycle and functional genomics of the unicellular red alga Galdieria for elucidating algal and plant evolution and industrial use.</title>
        <authorList>
            <person name="Hirooka S."/>
            <person name="Itabashi T."/>
            <person name="Ichinose T.M."/>
            <person name="Onuma R."/>
            <person name="Fujiwara T."/>
            <person name="Yamashita S."/>
            <person name="Jong L.W."/>
            <person name="Tomita R."/>
            <person name="Iwane A.H."/>
            <person name="Miyagishima S.Y."/>
        </authorList>
    </citation>
    <scope>NUCLEOTIDE SEQUENCE</scope>
    <source>
        <strain evidence="10">NBRC 102759</strain>
    </source>
</reference>
<comment type="catalytic activity">
    <reaction evidence="6">
        <text>L,L-cystathionine + H2O = L-homocysteine + pyruvate + NH4(+)</text>
        <dbReference type="Rhea" id="RHEA:13965"/>
        <dbReference type="ChEBI" id="CHEBI:15361"/>
        <dbReference type="ChEBI" id="CHEBI:15377"/>
        <dbReference type="ChEBI" id="CHEBI:28938"/>
        <dbReference type="ChEBI" id="CHEBI:58161"/>
        <dbReference type="ChEBI" id="CHEBI:58199"/>
    </reaction>
</comment>
<sequence>MLLGFQDCFVSSSWKGRQSLFSLNESYSVSHRHRIVLKRLVFRSRCQVVTRKSWRGCLSQEANEEVVSKEPSGHSHLSEDSLQPSTKVIKAGHKPKEWTTDPLGRSFVNPPVYHASTITFPTVEAYREAAKDYPFTGLWYGRHGTPTAWALEEAFAVIEGGYKACAVASGVAAVNVSLLAFLQTGDHVLMTDAVYDPTRSFCEEFLKRFGVQITYYDPTIAAEDLDKYLQDNTRIVFVESPASLSFEIQDIPMLSKVAHQHGAIVMMDNTWGPTLFQPFKHGVDVSINAATKYIGGHSDLMLGLIACSQETYRPVKLSVKSLGCPPGPDDCYLALRGIRTLSVRLKQHEKNAFAIAQWLEQQPQVAKVMHPALPSHPQHEIWKRDFSGSSGLFGFQLKRHYSQRAVDNMLNHFKLFSMGFSWGGFESLILQTNIQSVRTIRKWSAQEGITLRVHAGLEDVKDLIEDLKQGLQLLELSNRQ</sequence>
<dbReference type="OrthoDB" id="1679at2759"/>
<dbReference type="Pfam" id="PF01053">
    <property type="entry name" value="Cys_Met_Meta_PP"/>
    <property type="match status" value="1"/>
</dbReference>
<dbReference type="PIRSF" id="PIRSF001434">
    <property type="entry name" value="CGS"/>
    <property type="match status" value="1"/>
</dbReference>
<proteinExistence type="inferred from homology"/>
<evidence type="ECO:0008006" key="12">
    <source>
        <dbReference type="Google" id="ProtNLM"/>
    </source>
</evidence>
<evidence type="ECO:0000256" key="6">
    <source>
        <dbReference type="ARBA" id="ARBA00047517"/>
    </source>
</evidence>
<protein>
    <recommendedName>
        <fullName evidence="12">Cystathionine beta-lyase</fullName>
    </recommendedName>
</protein>
<keyword evidence="4" id="KW-0456">Lyase</keyword>
<evidence type="ECO:0000256" key="9">
    <source>
        <dbReference type="RuleBase" id="RU362118"/>
    </source>
</evidence>
<dbReference type="GO" id="GO:0019346">
    <property type="term" value="P:transsulfuration"/>
    <property type="evidence" value="ECO:0007669"/>
    <property type="project" value="InterPro"/>
</dbReference>
<dbReference type="Gene3D" id="3.40.640.10">
    <property type="entry name" value="Type I PLP-dependent aspartate aminotransferase-like (Major domain)"/>
    <property type="match status" value="1"/>
</dbReference>
<dbReference type="PANTHER" id="PTHR43500:SF1">
    <property type="entry name" value="CYSTATHIONINE BETA-LYASE-RELATED"/>
    <property type="match status" value="1"/>
</dbReference>
<evidence type="ECO:0000256" key="2">
    <source>
        <dbReference type="ARBA" id="ARBA00009077"/>
    </source>
</evidence>
<evidence type="ECO:0000256" key="3">
    <source>
        <dbReference type="ARBA" id="ARBA00022898"/>
    </source>
</evidence>
<dbReference type="Gene3D" id="3.90.1150.10">
    <property type="entry name" value="Aspartate Aminotransferase, domain 1"/>
    <property type="match status" value="1"/>
</dbReference>
<organism evidence="10 11">
    <name type="scientific">Galdieria partita</name>
    <dbReference type="NCBI Taxonomy" id="83374"/>
    <lineage>
        <taxon>Eukaryota</taxon>
        <taxon>Rhodophyta</taxon>
        <taxon>Bangiophyceae</taxon>
        <taxon>Galdieriales</taxon>
        <taxon>Galdieriaceae</taxon>
        <taxon>Galdieria</taxon>
    </lineage>
</organism>
<comment type="caution">
    <text evidence="10">The sequence shown here is derived from an EMBL/GenBank/DDBJ whole genome shotgun (WGS) entry which is preliminary data.</text>
</comment>
<evidence type="ECO:0000256" key="4">
    <source>
        <dbReference type="ARBA" id="ARBA00023239"/>
    </source>
</evidence>
<dbReference type="GO" id="GO:0047804">
    <property type="term" value="F:cysteine-S-conjugate beta-lyase activity"/>
    <property type="evidence" value="ECO:0007669"/>
    <property type="project" value="UniProtKB-EC"/>
</dbReference>
<dbReference type="InterPro" id="IPR006233">
    <property type="entry name" value="Cys_b_lyase_bac"/>
</dbReference>
<name>A0A9C7UQV9_9RHOD</name>
<reference evidence="10" key="2">
    <citation type="submission" date="2022-01" db="EMBL/GenBank/DDBJ databases">
        <authorList>
            <person name="Hirooka S."/>
            <person name="Miyagishima S.Y."/>
        </authorList>
    </citation>
    <scope>NUCLEOTIDE SEQUENCE</scope>
    <source>
        <strain evidence="10">NBRC 102759</strain>
    </source>
</reference>
<dbReference type="InterPro" id="IPR015422">
    <property type="entry name" value="PyrdxlP-dep_Trfase_small"/>
</dbReference>
<dbReference type="SUPFAM" id="SSF53383">
    <property type="entry name" value="PLP-dependent transferases"/>
    <property type="match status" value="1"/>
</dbReference>
<dbReference type="AlphaFoldDB" id="A0A9C7UQV9"/>
<dbReference type="EMBL" id="BQMJ01000029">
    <property type="protein sequence ID" value="GJQ12010.1"/>
    <property type="molecule type" value="Genomic_DNA"/>
</dbReference>
<dbReference type="PROSITE" id="PS00868">
    <property type="entry name" value="CYS_MET_METAB_PP"/>
    <property type="match status" value="1"/>
</dbReference>
<keyword evidence="11" id="KW-1185">Reference proteome</keyword>
<feature type="modified residue" description="N6-(pyridoxal phosphate)lysine" evidence="8">
    <location>
        <position position="292"/>
    </location>
</feature>
<evidence type="ECO:0000256" key="8">
    <source>
        <dbReference type="PIRSR" id="PIRSR001434-2"/>
    </source>
</evidence>
<dbReference type="Proteomes" id="UP001061958">
    <property type="component" value="Unassembled WGS sequence"/>
</dbReference>
<gene>
    <name evidence="10" type="ORF">GpartN1_g3801.t1</name>
</gene>